<evidence type="ECO:0000256" key="2">
    <source>
        <dbReference type="PROSITE-ProRule" id="PRU00176"/>
    </source>
</evidence>
<protein>
    <recommendedName>
        <fullName evidence="4">RRM domain-containing protein</fullName>
    </recommendedName>
</protein>
<dbReference type="InterPro" id="IPR000504">
    <property type="entry name" value="RRM_dom"/>
</dbReference>
<dbReference type="Gene3D" id="3.30.70.330">
    <property type="match status" value="1"/>
</dbReference>
<dbReference type="Pfam" id="PF00076">
    <property type="entry name" value="RRM_1"/>
    <property type="match status" value="1"/>
</dbReference>
<organism evidence="5 6">
    <name type="scientific">Oedothorax gibbosus</name>
    <dbReference type="NCBI Taxonomy" id="931172"/>
    <lineage>
        <taxon>Eukaryota</taxon>
        <taxon>Metazoa</taxon>
        <taxon>Ecdysozoa</taxon>
        <taxon>Arthropoda</taxon>
        <taxon>Chelicerata</taxon>
        <taxon>Arachnida</taxon>
        <taxon>Araneae</taxon>
        <taxon>Araneomorphae</taxon>
        <taxon>Entelegynae</taxon>
        <taxon>Araneoidea</taxon>
        <taxon>Linyphiidae</taxon>
        <taxon>Erigoninae</taxon>
        <taxon>Oedothorax</taxon>
    </lineage>
</organism>
<evidence type="ECO:0000259" key="4">
    <source>
        <dbReference type="PROSITE" id="PS50102"/>
    </source>
</evidence>
<feature type="compositionally biased region" description="Basic residues" evidence="3">
    <location>
        <begin position="199"/>
        <end position="210"/>
    </location>
</feature>
<dbReference type="EMBL" id="JAFNEN010000498">
    <property type="protein sequence ID" value="KAG8181746.1"/>
    <property type="molecule type" value="Genomic_DNA"/>
</dbReference>
<proteinExistence type="predicted"/>
<feature type="region of interest" description="Disordered" evidence="3">
    <location>
        <begin position="26"/>
        <end position="50"/>
    </location>
</feature>
<comment type="caution">
    <text evidence="5">The sequence shown here is derived from an EMBL/GenBank/DDBJ whole genome shotgun (WGS) entry which is preliminary data.</text>
</comment>
<dbReference type="PANTHER" id="PTHR19965">
    <property type="entry name" value="RNA AND EXPORT FACTOR BINDING PROTEIN"/>
    <property type="match status" value="1"/>
</dbReference>
<reference evidence="5 6" key="1">
    <citation type="journal article" date="2022" name="Nat. Ecol. Evol.">
        <title>A masculinizing supergene underlies an exaggerated male reproductive morph in a spider.</title>
        <authorList>
            <person name="Hendrickx F."/>
            <person name="De Corte Z."/>
            <person name="Sonet G."/>
            <person name="Van Belleghem S.M."/>
            <person name="Kostlbacher S."/>
            <person name="Vangestel C."/>
        </authorList>
    </citation>
    <scope>NUCLEOTIDE SEQUENCE [LARGE SCALE GENOMIC DNA]</scope>
    <source>
        <strain evidence="5">W744_W776</strain>
    </source>
</reference>
<evidence type="ECO:0000256" key="1">
    <source>
        <dbReference type="ARBA" id="ARBA00022884"/>
    </source>
</evidence>
<dbReference type="CDD" id="cd12680">
    <property type="entry name" value="RRM_THOC4"/>
    <property type="match status" value="1"/>
</dbReference>
<name>A0AAV6UCG5_9ARAC</name>
<dbReference type="InterPro" id="IPR012677">
    <property type="entry name" value="Nucleotide-bd_a/b_plait_sf"/>
</dbReference>
<dbReference type="InterPro" id="IPR035979">
    <property type="entry name" value="RBD_domain_sf"/>
</dbReference>
<dbReference type="PROSITE" id="PS50102">
    <property type="entry name" value="RRM"/>
    <property type="match status" value="1"/>
</dbReference>
<keyword evidence="6" id="KW-1185">Reference proteome</keyword>
<dbReference type="SUPFAM" id="SSF54928">
    <property type="entry name" value="RNA-binding domain, RBD"/>
    <property type="match status" value="1"/>
</dbReference>
<feature type="region of interest" description="Disordered" evidence="3">
    <location>
        <begin position="183"/>
        <end position="217"/>
    </location>
</feature>
<sequence length="217" mass="23867">MSEQKMEVDLGLEDIIKKHRGKFSNFRTRGGRGNARGRRGRGNIRGFNRGARAGQANDRTKFAFTSPRGAFKARARPAFLTTNRIRRGFNNTAALGPAKLVISNLDYGVSDSDVKELFGDFGNIRKAVVHYDQSGRSLGTADVLFENRGDAMRALKKYNGVPLDGRPMKIHITVQLGQSSNFNENTFAGRGGSGNRFNGRGRGRGMRGRGRGGFNRV</sequence>
<dbReference type="PANTHER" id="PTHR19965:SF82">
    <property type="entry name" value="THO COMPLEX SUBUNIT 4"/>
    <property type="match status" value="1"/>
</dbReference>
<dbReference type="GO" id="GO:0005634">
    <property type="term" value="C:nucleus"/>
    <property type="evidence" value="ECO:0007669"/>
    <property type="project" value="TreeGrafter"/>
</dbReference>
<evidence type="ECO:0000256" key="3">
    <source>
        <dbReference type="SAM" id="MobiDB-lite"/>
    </source>
</evidence>
<feature type="domain" description="RRM" evidence="4">
    <location>
        <begin position="98"/>
        <end position="175"/>
    </location>
</feature>
<evidence type="ECO:0000313" key="6">
    <source>
        <dbReference type="Proteomes" id="UP000827092"/>
    </source>
</evidence>
<dbReference type="InterPro" id="IPR051229">
    <property type="entry name" value="ALYREF_mRNA_export"/>
</dbReference>
<dbReference type="GO" id="GO:0003729">
    <property type="term" value="F:mRNA binding"/>
    <property type="evidence" value="ECO:0007669"/>
    <property type="project" value="TreeGrafter"/>
</dbReference>
<accession>A0AAV6UCG5</accession>
<dbReference type="AlphaFoldDB" id="A0AAV6UCG5"/>
<dbReference type="SMART" id="SM00360">
    <property type="entry name" value="RRM"/>
    <property type="match status" value="1"/>
</dbReference>
<keyword evidence="1 2" id="KW-0694">RNA-binding</keyword>
<dbReference type="GO" id="GO:0006406">
    <property type="term" value="P:mRNA export from nucleus"/>
    <property type="evidence" value="ECO:0007669"/>
    <property type="project" value="TreeGrafter"/>
</dbReference>
<dbReference type="Proteomes" id="UP000827092">
    <property type="component" value="Unassembled WGS sequence"/>
</dbReference>
<evidence type="ECO:0000313" key="5">
    <source>
        <dbReference type="EMBL" id="KAG8181746.1"/>
    </source>
</evidence>
<gene>
    <name evidence="5" type="ORF">JTE90_028284</name>
</gene>